<protein>
    <recommendedName>
        <fullName evidence="21">WW domain-containing oxidoreductase</fullName>
    </recommendedName>
</protein>
<evidence type="ECO:0000313" key="3">
    <source>
        <dbReference type="EMBL" id="KAE8931308.1"/>
    </source>
</evidence>
<evidence type="ECO:0000313" key="10">
    <source>
        <dbReference type="EMBL" id="KAE9210586.1"/>
    </source>
</evidence>
<sequence>MDQTWDVSRIPPLAGKVAVVTGANSGIGFVTALELARVDAHVVLACRNAERAQEAVDAIKAEREPEHASVEFLLLDLSDLSSVRDFAETFRSKFDRLDILVNNGGVLMPNPTHTLDGLEMQFAVNHLGHFYLTHLLFDLLKRGDEPSRVVSVSSISHKWAKIDLNTLARSTPKKAYTDEYGTSKLANLLFTYELHRRVAAADLSGQILVVAAHPGISTSDIVPKVFATYLPSWMLGFMNKLLDVLHIMQPTERGALPSLFAATDASVESGDYFGPDGFLGIRGKHPTKIESSASSHSKEDAAGLWTLSEDLTRCKFDVTK</sequence>
<dbReference type="Proteomes" id="UP000440367">
    <property type="component" value="Unassembled WGS sequence"/>
</dbReference>
<keyword evidence="1" id="KW-0560">Oxidoreductase</keyword>
<dbReference type="OrthoDB" id="47007at2759"/>
<dbReference type="EMBL" id="QXGE01001167">
    <property type="protein sequence ID" value="KAE9296683.1"/>
    <property type="molecule type" value="Genomic_DNA"/>
</dbReference>
<dbReference type="EMBL" id="QXFZ01001194">
    <property type="protein sequence ID" value="KAE9095031.1"/>
    <property type="molecule type" value="Genomic_DNA"/>
</dbReference>
<dbReference type="Gene3D" id="3.40.50.720">
    <property type="entry name" value="NAD(P)-binding Rossmann-like Domain"/>
    <property type="match status" value="1"/>
</dbReference>
<dbReference type="InterPro" id="IPR036291">
    <property type="entry name" value="NAD(P)-bd_dom_sf"/>
</dbReference>
<dbReference type="GO" id="GO:0016491">
    <property type="term" value="F:oxidoreductase activity"/>
    <property type="evidence" value="ECO:0007669"/>
    <property type="project" value="UniProtKB-KW"/>
</dbReference>
<accession>A0A6A3JJN1</accession>
<evidence type="ECO:0000313" key="18">
    <source>
        <dbReference type="Proteomes" id="UP000460718"/>
    </source>
</evidence>
<dbReference type="Proteomes" id="UP000437068">
    <property type="component" value="Unassembled WGS sequence"/>
</dbReference>
<evidence type="ECO:0000313" key="7">
    <source>
        <dbReference type="EMBL" id="KAE9127414.1"/>
    </source>
</evidence>
<evidence type="ECO:0000313" key="15">
    <source>
        <dbReference type="Proteomes" id="UP000440367"/>
    </source>
</evidence>
<comment type="caution">
    <text evidence="4">The sequence shown here is derived from an EMBL/GenBank/DDBJ whole genome shotgun (WGS) entry which is preliminary data.</text>
</comment>
<evidence type="ECO:0000313" key="19">
    <source>
        <dbReference type="Proteomes" id="UP000476176"/>
    </source>
</evidence>
<dbReference type="PANTHER" id="PTHR43157:SF31">
    <property type="entry name" value="PHOSPHATIDYLINOSITOL-GLYCAN BIOSYNTHESIS CLASS F PROTEIN"/>
    <property type="match status" value="1"/>
</dbReference>
<evidence type="ECO:0000313" key="6">
    <source>
        <dbReference type="EMBL" id="KAE9095031.1"/>
    </source>
</evidence>
<dbReference type="Proteomes" id="UP000440732">
    <property type="component" value="Unassembled WGS sequence"/>
</dbReference>
<evidence type="ECO:0008006" key="21">
    <source>
        <dbReference type="Google" id="ProtNLM"/>
    </source>
</evidence>
<dbReference type="Proteomes" id="UP000476176">
    <property type="component" value="Unassembled WGS sequence"/>
</dbReference>
<dbReference type="EMBL" id="QXGC01001174">
    <property type="protein sequence ID" value="KAE9209315.1"/>
    <property type="molecule type" value="Genomic_DNA"/>
</dbReference>
<dbReference type="SUPFAM" id="SSF51735">
    <property type="entry name" value="NAD(P)-binding Rossmann-fold domains"/>
    <property type="match status" value="1"/>
</dbReference>
<keyword evidence="13" id="KW-1185">Reference proteome</keyword>
<evidence type="ECO:0000313" key="11">
    <source>
        <dbReference type="EMBL" id="KAE9296683.1"/>
    </source>
</evidence>
<dbReference type="EMBL" id="QXGF01001259">
    <property type="protein sequence ID" value="KAE8931308.1"/>
    <property type="molecule type" value="Genomic_DNA"/>
</dbReference>
<reference evidence="18 19" key="1">
    <citation type="submission" date="2018-09" db="EMBL/GenBank/DDBJ databases">
        <title>Genomic investigation of the strawberry pathogen Phytophthora fragariae indicates pathogenicity is determined by transcriptional variation in three key races.</title>
        <authorList>
            <person name="Adams T.M."/>
            <person name="Armitage A.D."/>
            <person name="Sobczyk M.K."/>
            <person name="Bates H.J."/>
            <person name="Dunwell J.M."/>
            <person name="Nellist C.F."/>
            <person name="Harrison R.J."/>
        </authorList>
    </citation>
    <scope>NUCLEOTIDE SEQUENCE [LARGE SCALE GENOMIC DNA]</scope>
    <source>
        <strain evidence="11 14">A4</strain>
        <strain evidence="10 15">BC-1</strain>
        <strain evidence="9 19">BC-23</strain>
        <strain evidence="8 13">NOV-27</strain>
        <strain evidence="7 16">NOV-5</strain>
        <strain evidence="6 17">NOV-71</strain>
        <strain evidence="3 12">NOV-9</strain>
        <strain evidence="5 20">ONT-3</strain>
        <strain evidence="4 18">SCRP245</strain>
    </source>
</reference>
<dbReference type="PRINTS" id="PR00080">
    <property type="entry name" value="SDRFAMILY"/>
</dbReference>
<dbReference type="Proteomes" id="UP000433483">
    <property type="component" value="Unassembled WGS sequence"/>
</dbReference>
<evidence type="ECO:0000313" key="12">
    <source>
        <dbReference type="Proteomes" id="UP000429523"/>
    </source>
</evidence>
<dbReference type="Proteomes" id="UP000460718">
    <property type="component" value="Unassembled WGS sequence"/>
</dbReference>
<evidence type="ECO:0000313" key="17">
    <source>
        <dbReference type="Proteomes" id="UP000441208"/>
    </source>
</evidence>
<dbReference type="EMBL" id="QXFX01001203">
    <property type="protein sequence ID" value="KAE9094603.1"/>
    <property type="molecule type" value="Genomic_DNA"/>
</dbReference>
<dbReference type="EMBL" id="QXGD01001254">
    <property type="protein sequence ID" value="KAE9210586.1"/>
    <property type="molecule type" value="Genomic_DNA"/>
</dbReference>
<organism evidence="4 18">
    <name type="scientific">Phytophthora fragariae</name>
    <dbReference type="NCBI Taxonomy" id="53985"/>
    <lineage>
        <taxon>Eukaryota</taxon>
        <taxon>Sar</taxon>
        <taxon>Stramenopiles</taxon>
        <taxon>Oomycota</taxon>
        <taxon>Peronosporomycetes</taxon>
        <taxon>Peronosporales</taxon>
        <taxon>Peronosporaceae</taxon>
        <taxon>Phytophthora</taxon>
    </lineage>
</organism>
<evidence type="ECO:0000313" key="20">
    <source>
        <dbReference type="Proteomes" id="UP000488956"/>
    </source>
</evidence>
<evidence type="ECO:0000313" key="9">
    <source>
        <dbReference type="EMBL" id="KAE9209315.1"/>
    </source>
</evidence>
<dbReference type="Proteomes" id="UP000441208">
    <property type="component" value="Unassembled WGS sequence"/>
</dbReference>
<dbReference type="Pfam" id="PF00106">
    <property type="entry name" value="adh_short"/>
    <property type="match status" value="1"/>
</dbReference>
<gene>
    <name evidence="11" type="ORF">PF001_g16760</name>
    <name evidence="10" type="ORF">PF002_g18787</name>
    <name evidence="9" type="ORF">PF004_g16507</name>
    <name evidence="8" type="ORF">PF005_g17442</name>
    <name evidence="7" type="ORF">PF006_g16520</name>
    <name evidence="6" type="ORF">PF007_g17550</name>
    <name evidence="3" type="ORF">PF009_g18636</name>
    <name evidence="5" type="ORF">PF010_g17034</name>
    <name evidence="4" type="ORF">PF011_g16389</name>
</gene>
<evidence type="ECO:0000313" key="8">
    <source>
        <dbReference type="EMBL" id="KAE9195028.1"/>
    </source>
</evidence>
<dbReference type="EMBL" id="QXGA01001153">
    <property type="protein sequence ID" value="KAE9127414.1"/>
    <property type="molecule type" value="Genomic_DNA"/>
</dbReference>
<dbReference type="AlphaFoldDB" id="A0A6A3JJN1"/>
<name>A0A6A3JJN1_9STRA</name>
<dbReference type="InterPro" id="IPR002347">
    <property type="entry name" value="SDR_fam"/>
</dbReference>
<evidence type="ECO:0000256" key="1">
    <source>
        <dbReference type="ARBA" id="ARBA00023002"/>
    </source>
</evidence>
<evidence type="ECO:0000313" key="13">
    <source>
        <dbReference type="Proteomes" id="UP000433483"/>
    </source>
</evidence>
<dbReference type="NCBIfam" id="NF004846">
    <property type="entry name" value="PRK06197.1"/>
    <property type="match status" value="1"/>
</dbReference>
<dbReference type="Proteomes" id="UP000429523">
    <property type="component" value="Unassembled WGS sequence"/>
</dbReference>
<evidence type="ECO:0000313" key="4">
    <source>
        <dbReference type="EMBL" id="KAE8995309.1"/>
    </source>
</evidence>
<dbReference type="PANTHER" id="PTHR43157">
    <property type="entry name" value="PHOSPHATIDYLINOSITOL-GLYCAN BIOSYNTHESIS CLASS F PROTEIN-RELATED"/>
    <property type="match status" value="1"/>
</dbReference>
<evidence type="ECO:0000313" key="16">
    <source>
        <dbReference type="Proteomes" id="UP000440732"/>
    </source>
</evidence>
<proteinExistence type="inferred from homology"/>
<comment type="similarity">
    <text evidence="2">Belongs to the short-chain dehydrogenases/reductases (SDR) family.</text>
</comment>
<dbReference type="Proteomes" id="UP000488956">
    <property type="component" value="Unassembled WGS sequence"/>
</dbReference>
<evidence type="ECO:0000256" key="2">
    <source>
        <dbReference type="RuleBase" id="RU000363"/>
    </source>
</evidence>
<evidence type="ECO:0000313" key="14">
    <source>
        <dbReference type="Proteomes" id="UP000437068"/>
    </source>
</evidence>
<evidence type="ECO:0000313" key="5">
    <source>
        <dbReference type="EMBL" id="KAE9094603.1"/>
    </source>
</evidence>
<dbReference type="PRINTS" id="PR00081">
    <property type="entry name" value="GDHRDH"/>
</dbReference>
<dbReference type="EMBL" id="QXGB01001204">
    <property type="protein sequence ID" value="KAE9195028.1"/>
    <property type="molecule type" value="Genomic_DNA"/>
</dbReference>
<dbReference type="EMBL" id="QXFW01001168">
    <property type="protein sequence ID" value="KAE8995309.1"/>
    <property type="molecule type" value="Genomic_DNA"/>
</dbReference>